<dbReference type="InterPro" id="IPR001309">
    <property type="entry name" value="Pept_C14_p20"/>
</dbReference>
<evidence type="ECO:0000259" key="3">
    <source>
        <dbReference type="PROSITE" id="PS50835"/>
    </source>
</evidence>
<dbReference type="AlphaFoldDB" id="A0A7M5TVF0"/>
<dbReference type="Pfam" id="PF00656">
    <property type="entry name" value="Peptidase_C14"/>
    <property type="match status" value="1"/>
</dbReference>
<dbReference type="CDD" id="cd00096">
    <property type="entry name" value="Ig"/>
    <property type="match status" value="1"/>
</dbReference>
<dbReference type="SUPFAM" id="SSF48726">
    <property type="entry name" value="Immunoglobulin"/>
    <property type="match status" value="2"/>
</dbReference>
<dbReference type="InterPro" id="IPR003599">
    <property type="entry name" value="Ig_sub"/>
</dbReference>
<dbReference type="GO" id="GO:0006508">
    <property type="term" value="P:proteolysis"/>
    <property type="evidence" value="ECO:0007669"/>
    <property type="project" value="InterPro"/>
</dbReference>
<dbReference type="PANTHER" id="PTHR22576:SF37">
    <property type="entry name" value="MUCOSA-ASSOCIATED LYMPHOID TISSUE LYMPHOMA TRANSLOCATION PROTEIN 1"/>
    <property type="match status" value="1"/>
</dbReference>
<sequence>MAILKPRGSPTLALLEDLGRKKKTVGQLIQWLNQVGDSGELISFLERGDQALRELAPTIDRQPESLSCAADDSFELSVEVSGRAPFKYQWFKGNTELRGCDKRALFIEKASMQNGGFYTCRVVNEFDYIYSAWCKVEVAEMPTFVHQSNSIFNTPVITMHPRSAVCYFNQPLELLADAVGDPSPTLQWYFEDQPLVGECSRHLRIESMTQDKEGFYYFEASNKFTSTRSIKAQVTVKKAPLPPSCPQSPEKKTPQSGIRGPEDINTEHGFSIQPPSAPTEKIALVIGNQDYVYSDALGHLVHPVNDAHDISAELRSLNFKVVSLINLNLKDMRNAVKFFCGLLNSGTYALFYFAGHGFEIDGESYMMALDATAKYRPEENLSLTEVIAPLTEKNPKLSVLLVDSCRTQPELCRNDPILNKSNRTALQRKNVTIGYGCCARGRVLESPQMRNGYFALHLLENMSKNVKIDDVMFLVSKGIHEDQIVDPATGRTQVVYRHSTVVNDLRLTDEIQRSNKITDNVVAWQQAHVAPYSPVVALENDHVIVQLIFTPEFSNCLLIQSKVIEKTPCDSPSVVFFLPERIGGANVETISPERKEKGIRLEDKIVRISNIERLEGNIDIHLEIEYESQGFQHQQRAYYCIKEKPLFGRITDQMNNQ</sequence>
<protein>
    <submittedName>
        <fullName evidence="4">Uncharacterized protein</fullName>
    </submittedName>
</protein>
<dbReference type="InterPro" id="IPR052039">
    <property type="entry name" value="Caspase-related_regulators"/>
</dbReference>
<dbReference type="InterPro" id="IPR013783">
    <property type="entry name" value="Ig-like_fold"/>
</dbReference>
<reference evidence="4" key="1">
    <citation type="submission" date="2021-01" db="UniProtKB">
        <authorList>
            <consortium name="EnsemblMetazoa"/>
        </authorList>
    </citation>
    <scope>IDENTIFICATION</scope>
</reference>
<accession>A0A7M5TVF0</accession>
<dbReference type="Gene3D" id="2.60.40.3360">
    <property type="match status" value="1"/>
</dbReference>
<dbReference type="Pfam" id="PF13927">
    <property type="entry name" value="Ig_3"/>
    <property type="match status" value="1"/>
</dbReference>
<dbReference type="Gene3D" id="3.40.50.1460">
    <property type="match status" value="1"/>
</dbReference>
<dbReference type="InterPro" id="IPR011600">
    <property type="entry name" value="Pept_C14_caspase"/>
</dbReference>
<feature type="domain" description="Ig-like" evidence="3">
    <location>
        <begin position="57"/>
        <end position="124"/>
    </location>
</feature>
<feature type="domain" description="Ig-like" evidence="3">
    <location>
        <begin position="142"/>
        <end position="235"/>
    </location>
</feature>
<evidence type="ECO:0000313" key="5">
    <source>
        <dbReference type="Proteomes" id="UP000594262"/>
    </source>
</evidence>
<evidence type="ECO:0000259" key="2">
    <source>
        <dbReference type="PROSITE" id="PS50208"/>
    </source>
</evidence>
<dbReference type="OrthoDB" id="412369at2759"/>
<dbReference type="SUPFAM" id="SSF52129">
    <property type="entry name" value="Caspase-like"/>
    <property type="match status" value="1"/>
</dbReference>
<dbReference type="InterPro" id="IPR007110">
    <property type="entry name" value="Ig-like_dom"/>
</dbReference>
<evidence type="ECO:0000313" key="4">
    <source>
        <dbReference type="EnsemblMetazoa" id="CLYHEMP002491.1"/>
    </source>
</evidence>
<proteinExistence type="predicted"/>
<keyword evidence="5" id="KW-1185">Reference proteome</keyword>
<organism evidence="4 5">
    <name type="scientific">Clytia hemisphaerica</name>
    <dbReference type="NCBI Taxonomy" id="252671"/>
    <lineage>
        <taxon>Eukaryota</taxon>
        <taxon>Metazoa</taxon>
        <taxon>Cnidaria</taxon>
        <taxon>Hydrozoa</taxon>
        <taxon>Hydroidolina</taxon>
        <taxon>Leptothecata</taxon>
        <taxon>Obeliida</taxon>
        <taxon>Clytiidae</taxon>
        <taxon>Clytia</taxon>
    </lineage>
</organism>
<feature type="region of interest" description="Disordered" evidence="1">
    <location>
        <begin position="238"/>
        <end position="262"/>
    </location>
</feature>
<dbReference type="GO" id="GO:0004197">
    <property type="term" value="F:cysteine-type endopeptidase activity"/>
    <property type="evidence" value="ECO:0007669"/>
    <property type="project" value="InterPro"/>
</dbReference>
<dbReference type="Gene3D" id="1.10.533.10">
    <property type="entry name" value="Death Domain, Fas"/>
    <property type="match status" value="1"/>
</dbReference>
<dbReference type="InterPro" id="IPR013098">
    <property type="entry name" value="Ig_I-set"/>
</dbReference>
<dbReference type="InterPro" id="IPR036179">
    <property type="entry name" value="Ig-like_dom_sf"/>
</dbReference>
<dbReference type="Gene3D" id="2.60.40.10">
    <property type="entry name" value="Immunoglobulins"/>
    <property type="match status" value="2"/>
</dbReference>
<dbReference type="InterPro" id="IPR029030">
    <property type="entry name" value="Caspase-like_dom_sf"/>
</dbReference>
<feature type="domain" description="Caspase family p20" evidence="2">
    <location>
        <begin position="279"/>
        <end position="406"/>
    </location>
</feature>
<dbReference type="InterPro" id="IPR033540">
    <property type="entry name" value="MALT1_IG-like_dom_sf"/>
</dbReference>
<dbReference type="InterPro" id="IPR011029">
    <property type="entry name" value="DEATH-like_dom_sf"/>
</dbReference>
<dbReference type="Proteomes" id="UP000594262">
    <property type="component" value="Unplaced"/>
</dbReference>
<name>A0A7M5TVF0_9CNID</name>
<dbReference type="Pfam" id="PF07679">
    <property type="entry name" value="I-set"/>
    <property type="match status" value="1"/>
</dbReference>
<dbReference type="PANTHER" id="PTHR22576">
    <property type="entry name" value="MUCOSA ASSOCIATED LYMPHOID TISSUE LYMPHOMA TRANSLOCATION PROTEIN 1/PARACASPASE"/>
    <property type="match status" value="1"/>
</dbReference>
<dbReference type="PROSITE" id="PS50208">
    <property type="entry name" value="CASPASE_P20"/>
    <property type="match status" value="1"/>
</dbReference>
<evidence type="ECO:0000256" key="1">
    <source>
        <dbReference type="SAM" id="MobiDB-lite"/>
    </source>
</evidence>
<dbReference type="SMART" id="SM00409">
    <property type="entry name" value="IG"/>
    <property type="match status" value="2"/>
</dbReference>
<dbReference type="EnsemblMetazoa" id="CLYHEMT002491.1">
    <property type="protein sequence ID" value="CLYHEMP002491.1"/>
    <property type="gene ID" value="CLYHEMG002491"/>
</dbReference>
<dbReference type="PROSITE" id="PS50835">
    <property type="entry name" value="IG_LIKE"/>
    <property type="match status" value="2"/>
</dbReference>